<feature type="active site" description="Proton acceptor" evidence="4">
    <location>
        <position position="249"/>
    </location>
</feature>
<evidence type="ECO:0000256" key="2">
    <source>
        <dbReference type="ARBA" id="ARBA00022842"/>
    </source>
</evidence>
<feature type="binding site" evidence="4">
    <location>
        <position position="174"/>
    </location>
    <ligand>
        <name>Mg(2+)</name>
        <dbReference type="ChEBI" id="CHEBI:18420"/>
    </ligand>
</feature>
<dbReference type="InterPro" id="IPR036849">
    <property type="entry name" value="Enolase-like_C_sf"/>
</dbReference>
<reference evidence="6 7" key="1">
    <citation type="submission" date="2019-01" db="EMBL/GenBank/DDBJ databases">
        <title>Leucobacter muris sp. nov. isolated from the nose of a laboratory mouse.</title>
        <authorList>
            <person name="Benga L."/>
            <person name="Sproeer C."/>
            <person name="Schumann P."/>
            <person name="Verbarg S."/>
            <person name="Bunk B."/>
            <person name="Engelhardt E."/>
            <person name="Benten P.M."/>
            <person name="Sager M."/>
        </authorList>
    </citation>
    <scope>NUCLEOTIDE SEQUENCE [LARGE SCALE GENOMIC DNA]</scope>
    <source>
        <strain evidence="6 7">DSM 101948</strain>
    </source>
</reference>
<keyword evidence="1 4" id="KW-0479">Metal-binding</keyword>
<dbReference type="CDD" id="cd03320">
    <property type="entry name" value="OSBS"/>
    <property type="match status" value="1"/>
</dbReference>
<feature type="binding site" evidence="4">
    <location>
        <position position="225"/>
    </location>
    <ligand>
        <name>Mg(2+)</name>
        <dbReference type="ChEBI" id="CHEBI:18420"/>
    </ligand>
</feature>
<proteinExistence type="inferred from homology"/>
<dbReference type="PANTHER" id="PTHR48073:SF2">
    <property type="entry name" value="O-SUCCINYLBENZOATE SYNTHASE"/>
    <property type="match status" value="1"/>
</dbReference>
<evidence type="ECO:0000256" key="3">
    <source>
        <dbReference type="ARBA" id="ARBA00023239"/>
    </source>
</evidence>
<dbReference type="SFLD" id="SFLDS00001">
    <property type="entry name" value="Enolase"/>
    <property type="match status" value="1"/>
</dbReference>
<organism evidence="6 7">
    <name type="scientific">Leucobacter muris</name>
    <dbReference type="NCBI Taxonomy" id="1935379"/>
    <lineage>
        <taxon>Bacteria</taxon>
        <taxon>Bacillati</taxon>
        <taxon>Actinomycetota</taxon>
        <taxon>Actinomycetes</taxon>
        <taxon>Micrococcales</taxon>
        <taxon>Microbacteriaceae</taxon>
        <taxon>Leucobacter</taxon>
    </lineage>
</organism>
<feature type="active site" description="Proton donor" evidence="4">
    <location>
        <position position="117"/>
    </location>
</feature>
<dbReference type="Pfam" id="PF18374">
    <property type="entry name" value="Enolase_like_N"/>
    <property type="match status" value="1"/>
</dbReference>
<comment type="cofactor">
    <cofactor evidence="4">
        <name>a divalent metal cation</name>
        <dbReference type="ChEBI" id="CHEBI:60240"/>
    </cofactor>
</comment>
<dbReference type="SFLD" id="SFLDG00180">
    <property type="entry name" value="muconate_cycloisomerase"/>
    <property type="match status" value="1"/>
</dbReference>
<comment type="function">
    <text evidence="4">Converts 2-succinyl-6-hydroxy-2,4-cyclohexadiene-1-carboxylate (SHCHC) to 2-succinylbenzoate (OSB).</text>
</comment>
<comment type="similarity">
    <text evidence="4">Belongs to the mandelate racemase/muconate lactonizing enzyme family. MenC type 1 subfamily.</text>
</comment>
<dbReference type="SFLD" id="SFLDF00009">
    <property type="entry name" value="o-succinylbenzoate_synthase"/>
    <property type="match status" value="1"/>
</dbReference>
<sequence length="373" mass="39032">MSDAPDPETAALPPLDEVLAALRVVAIPTRTRFRGISVREAAILDSPLGASEFSPFPEYGDGEASAWLAAALDFGWREQPAPLRDRVEVNATVPAVAADRVPEILARFPGCRTAKVKVAERSQDLADDVARVRAVREAMGPDALVRVDANGGWGVDEAVTALRALAEFDLDYAEQPCGGVDELVEVRRRLSTGDAGEIPDPLLGEATATSGSTVRTSPLVRIAADESVRKAADPLAVARAGAADLLIVKAQPLGGIRRAVGIVAEAGLPVVVSSALDTSVGIAMGLHLAAGLPLAERDGAQGAVLAGACGLGTVALLEGDVCSDPLLPRDGAIEVRRPELDPELLARYAAPAARERWWRERVARCHALLSASR</sequence>
<keyword evidence="3 4" id="KW-0456">Lyase</keyword>
<evidence type="ECO:0000313" key="6">
    <source>
        <dbReference type="EMBL" id="QAB18676.1"/>
    </source>
</evidence>
<accession>A0ABX5QIA0</accession>
<dbReference type="Proteomes" id="UP000285768">
    <property type="component" value="Chromosome"/>
</dbReference>
<dbReference type="RefSeq" id="WP_128387457.1">
    <property type="nucleotide sequence ID" value="NZ_CP035037.1"/>
</dbReference>
<protein>
    <recommendedName>
        <fullName evidence="4">o-succinylbenzoate synthase</fullName>
        <shortName evidence="4">OSB synthase</shortName>
        <shortName evidence="4">OSBS</shortName>
        <ecNumber evidence="4">4.2.1.113</ecNumber>
    </recommendedName>
    <alternativeName>
        <fullName evidence="4">4-(2'-carboxyphenyl)-4-oxybutyric acid synthase</fullName>
    </alternativeName>
    <alternativeName>
        <fullName evidence="4">o-succinylbenzoic acid synthase</fullName>
    </alternativeName>
</protein>
<keyword evidence="4" id="KW-0474">Menaquinone biosynthesis</keyword>
<feature type="domain" description="Mandelate racemase/muconate lactonizing enzyme C-terminal" evidence="5">
    <location>
        <begin position="98"/>
        <end position="193"/>
    </location>
</feature>
<keyword evidence="7" id="KW-1185">Reference proteome</keyword>
<evidence type="ECO:0000256" key="1">
    <source>
        <dbReference type="ARBA" id="ARBA00022723"/>
    </source>
</evidence>
<evidence type="ECO:0000256" key="4">
    <source>
        <dbReference type="HAMAP-Rule" id="MF_00470"/>
    </source>
</evidence>
<dbReference type="Pfam" id="PF13378">
    <property type="entry name" value="MR_MLE_C"/>
    <property type="match status" value="2"/>
</dbReference>
<evidence type="ECO:0000259" key="5">
    <source>
        <dbReference type="SMART" id="SM00922"/>
    </source>
</evidence>
<dbReference type="InterPro" id="IPR029065">
    <property type="entry name" value="Enolase_C-like"/>
</dbReference>
<comment type="catalytic activity">
    <reaction evidence="4">
        <text>(1R,6R)-6-hydroxy-2-succinyl-cyclohexa-2,4-diene-1-carboxylate = 2-succinylbenzoate + H2O</text>
        <dbReference type="Rhea" id="RHEA:10196"/>
        <dbReference type="ChEBI" id="CHEBI:15377"/>
        <dbReference type="ChEBI" id="CHEBI:18325"/>
        <dbReference type="ChEBI" id="CHEBI:58689"/>
        <dbReference type="EC" id="4.2.1.113"/>
    </reaction>
</comment>
<dbReference type="InterPro" id="IPR010196">
    <property type="entry name" value="OSB_synthase_MenC1"/>
</dbReference>
<name>A0ABX5QIA0_9MICO</name>
<gene>
    <name evidence="4" type="primary">menC</name>
    <name evidence="6" type="ORF">Leucomu_12840</name>
</gene>
<dbReference type="HAMAP" id="MF_00470">
    <property type="entry name" value="MenC_1"/>
    <property type="match status" value="1"/>
</dbReference>
<comment type="pathway">
    <text evidence="4">Quinol/quinone metabolism; 1,4-dihydroxy-2-naphthoate biosynthesis; 1,4-dihydroxy-2-naphthoate from chorismate: step 4/7.</text>
</comment>
<dbReference type="Gene3D" id="3.20.20.120">
    <property type="entry name" value="Enolase-like C-terminal domain"/>
    <property type="match status" value="1"/>
</dbReference>
<comment type="pathway">
    <text evidence="4">Quinol/quinone metabolism; menaquinone biosynthesis.</text>
</comment>
<feature type="binding site" evidence="4">
    <location>
        <position position="148"/>
    </location>
    <ligand>
        <name>Mg(2+)</name>
        <dbReference type="ChEBI" id="CHEBI:18420"/>
    </ligand>
</feature>
<dbReference type="EC" id="4.2.1.113" evidence="4"/>
<dbReference type="SUPFAM" id="SSF51604">
    <property type="entry name" value="Enolase C-terminal domain-like"/>
    <property type="match status" value="1"/>
</dbReference>
<dbReference type="PANTHER" id="PTHR48073">
    <property type="entry name" value="O-SUCCINYLBENZOATE SYNTHASE-RELATED"/>
    <property type="match status" value="1"/>
</dbReference>
<keyword evidence="2 4" id="KW-0460">Magnesium</keyword>
<dbReference type="InterPro" id="IPR013342">
    <property type="entry name" value="Mandelate_racemase_C"/>
</dbReference>
<evidence type="ECO:0000313" key="7">
    <source>
        <dbReference type="Proteomes" id="UP000285768"/>
    </source>
</evidence>
<dbReference type="SMART" id="SM00922">
    <property type="entry name" value="MR_MLE"/>
    <property type="match status" value="1"/>
</dbReference>
<dbReference type="NCBIfam" id="NF002782">
    <property type="entry name" value="PRK02901.1"/>
    <property type="match status" value="1"/>
</dbReference>
<dbReference type="EMBL" id="CP035037">
    <property type="protein sequence ID" value="QAB18676.1"/>
    <property type="molecule type" value="Genomic_DNA"/>
</dbReference>